<name>A0A6J6NMZ0_9ZZZZ</name>
<organism evidence="2">
    <name type="scientific">freshwater metagenome</name>
    <dbReference type="NCBI Taxonomy" id="449393"/>
    <lineage>
        <taxon>unclassified sequences</taxon>
        <taxon>metagenomes</taxon>
        <taxon>ecological metagenomes</taxon>
    </lineage>
</organism>
<dbReference type="AlphaFoldDB" id="A0A6J6NMZ0"/>
<reference evidence="2" key="1">
    <citation type="submission" date="2020-05" db="EMBL/GenBank/DDBJ databases">
        <authorList>
            <person name="Chiriac C."/>
            <person name="Salcher M."/>
            <person name="Ghai R."/>
            <person name="Kavagutti S V."/>
        </authorList>
    </citation>
    <scope>NUCLEOTIDE SEQUENCE</scope>
</reference>
<accession>A0A6J6NMZ0</accession>
<evidence type="ECO:0000313" key="2">
    <source>
        <dbReference type="EMBL" id="CAB4686188.1"/>
    </source>
</evidence>
<proteinExistence type="predicted"/>
<evidence type="ECO:0000313" key="3">
    <source>
        <dbReference type="EMBL" id="CAB5058347.1"/>
    </source>
</evidence>
<feature type="transmembrane region" description="Helical" evidence="1">
    <location>
        <begin position="7"/>
        <end position="23"/>
    </location>
</feature>
<evidence type="ECO:0000256" key="1">
    <source>
        <dbReference type="SAM" id="Phobius"/>
    </source>
</evidence>
<keyword evidence="1" id="KW-0472">Membrane</keyword>
<gene>
    <name evidence="2" type="ORF">UFOPK2576_00160</name>
    <name evidence="3" type="ORF">UFOPK4358_00084</name>
</gene>
<protein>
    <submittedName>
        <fullName evidence="2">Unannotated protein</fullName>
    </submittedName>
</protein>
<feature type="transmembrane region" description="Helical" evidence="1">
    <location>
        <begin position="84"/>
        <end position="104"/>
    </location>
</feature>
<keyword evidence="1" id="KW-1133">Transmembrane helix</keyword>
<feature type="transmembrane region" description="Helical" evidence="1">
    <location>
        <begin position="29"/>
        <end position="49"/>
    </location>
</feature>
<dbReference type="EMBL" id="CAFBQQ010000004">
    <property type="protein sequence ID" value="CAB5058347.1"/>
    <property type="molecule type" value="Genomic_DNA"/>
</dbReference>
<feature type="transmembrane region" description="Helical" evidence="1">
    <location>
        <begin position="61"/>
        <end position="78"/>
    </location>
</feature>
<sequence>MLRAEAGLLLALVTYLIIAPLISDVSAPAALTAEIVFGSLGAVGLWFCAHGFKNKKSYGRAPAVLANLIALGVSYYMVSGSFFIVGIPLGLLALITLLSAAFGYSE</sequence>
<keyword evidence="1" id="KW-0812">Transmembrane</keyword>
<dbReference type="EMBL" id="CAEZXQ010000009">
    <property type="protein sequence ID" value="CAB4686188.1"/>
    <property type="molecule type" value="Genomic_DNA"/>
</dbReference>